<reference evidence="1 2" key="1">
    <citation type="submission" date="2023-11" db="EMBL/GenBank/DDBJ databases">
        <title>Arctic aerobic anoxygenic photoheterotroph Sediminicoccus rosea KRV36 adapts its photosynthesis to long days of polar summer.</title>
        <authorList>
            <person name="Tomasch J."/>
            <person name="Kopejtka K."/>
            <person name="Bily T."/>
            <person name="Gardiner A.T."/>
            <person name="Gardian Z."/>
            <person name="Shivaramu S."/>
            <person name="Koblizek M."/>
            <person name="Engelhardt F."/>
            <person name="Kaftan D."/>
        </authorList>
    </citation>
    <scope>NUCLEOTIDE SEQUENCE [LARGE SCALE GENOMIC DNA]</scope>
    <source>
        <strain evidence="1 2">R-30</strain>
    </source>
</reference>
<dbReference type="EMBL" id="CP137852">
    <property type="protein sequence ID" value="WPB86377.1"/>
    <property type="molecule type" value="Genomic_DNA"/>
</dbReference>
<accession>A0ABZ0PLN8</accession>
<protein>
    <submittedName>
        <fullName evidence="1">Uncharacterized protein</fullName>
    </submittedName>
</protein>
<evidence type="ECO:0000313" key="2">
    <source>
        <dbReference type="Proteomes" id="UP001305521"/>
    </source>
</evidence>
<sequence length="84" mass="9139">MTINETLGICGWVEFATSSLRTMIFMPGEMFALLIAIDSVARSFAVILSGFHPRRYHSAVVAGILVRTSRSLALAGLLRNCIVP</sequence>
<evidence type="ECO:0000313" key="1">
    <source>
        <dbReference type="EMBL" id="WPB86377.1"/>
    </source>
</evidence>
<proteinExistence type="predicted"/>
<organism evidence="1 2">
    <name type="scientific">Sediminicoccus rosea</name>
    <dbReference type="NCBI Taxonomy" id="1225128"/>
    <lineage>
        <taxon>Bacteria</taxon>
        <taxon>Pseudomonadati</taxon>
        <taxon>Pseudomonadota</taxon>
        <taxon>Alphaproteobacteria</taxon>
        <taxon>Acetobacterales</taxon>
        <taxon>Roseomonadaceae</taxon>
        <taxon>Sediminicoccus</taxon>
    </lineage>
</organism>
<gene>
    <name evidence="1" type="ORF">R9Z33_05765</name>
</gene>
<name>A0ABZ0PLN8_9PROT</name>
<dbReference type="Proteomes" id="UP001305521">
    <property type="component" value="Chromosome"/>
</dbReference>
<keyword evidence="2" id="KW-1185">Reference proteome</keyword>